<keyword evidence="3" id="KW-0238">DNA-binding</keyword>
<evidence type="ECO:0000256" key="3">
    <source>
        <dbReference type="ARBA" id="ARBA00023125"/>
    </source>
</evidence>
<evidence type="ECO:0000259" key="8">
    <source>
        <dbReference type="PROSITE" id="PS51294"/>
    </source>
</evidence>
<dbReference type="AlphaFoldDB" id="A0A6J0LN37"/>
<keyword evidence="2" id="KW-0805">Transcription regulation</keyword>
<feature type="region of interest" description="Disordered" evidence="6">
    <location>
        <begin position="83"/>
        <end position="103"/>
    </location>
</feature>
<dbReference type="InterPro" id="IPR001005">
    <property type="entry name" value="SANT/Myb"/>
</dbReference>
<evidence type="ECO:0000256" key="1">
    <source>
        <dbReference type="ARBA" id="ARBA00004123"/>
    </source>
</evidence>
<keyword evidence="5" id="KW-0539">Nucleus</keyword>
<dbReference type="InterPro" id="IPR052245">
    <property type="entry name" value="Plant_Stress_Dev_TF"/>
</dbReference>
<feature type="domain" description="HTH myb-type" evidence="8">
    <location>
        <begin position="95"/>
        <end position="151"/>
    </location>
</feature>
<evidence type="ECO:0000313" key="9">
    <source>
        <dbReference type="Proteomes" id="UP000504610"/>
    </source>
</evidence>
<dbReference type="InterPro" id="IPR006447">
    <property type="entry name" value="Myb_dom_plants"/>
</dbReference>
<dbReference type="InterPro" id="IPR017930">
    <property type="entry name" value="Myb_dom"/>
</dbReference>
<reference evidence="10" key="2">
    <citation type="submission" date="2025-08" db="UniProtKB">
        <authorList>
            <consortium name="RefSeq"/>
        </authorList>
    </citation>
    <scope>IDENTIFICATION</scope>
    <source>
        <tissue evidence="10">Leaf</tissue>
    </source>
</reference>
<dbReference type="PROSITE" id="PS51294">
    <property type="entry name" value="HTH_MYB"/>
    <property type="match status" value="1"/>
</dbReference>
<dbReference type="OrthoDB" id="118550at2759"/>
<evidence type="ECO:0000256" key="5">
    <source>
        <dbReference type="ARBA" id="ARBA00023242"/>
    </source>
</evidence>
<keyword evidence="4" id="KW-0804">Transcription</keyword>
<dbReference type="GeneID" id="108832298"/>
<dbReference type="GO" id="GO:0009739">
    <property type="term" value="P:response to gibberellin"/>
    <property type="evidence" value="ECO:0007669"/>
    <property type="project" value="TreeGrafter"/>
</dbReference>
<evidence type="ECO:0000259" key="7">
    <source>
        <dbReference type="PROSITE" id="PS50090"/>
    </source>
</evidence>
<gene>
    <name evidence="10" type="primary">LOC108832298</name>
</gene>
<dbReference type="RefSeq" id="XP_018461293.2">
    <property type="nucleotide sequence ID" value="XM_018605791.2"/>
</dbReference>
<feature type="compositionally biased region" description="Low complexity" evidence="6">
    <location>
        <begin position="177"/>
        <end position="193"/>
    </location>
</feature>
<dbReference type="Gene3D" id="1.10.10.60">
    <property type="entry name" value="Homeodomain-like"/>
    <property type="match status" value="1"/>
</dbReference>
<dbReference type="GO" id="GO:0005634">
    <property type="term" value="C:nucleus"/>
    <property type="evidence" value="ECO:0007669"/>
    <property type="project" value="UniProtKB-SubCell"/>
</dbReference>
<dbReference type="NCBIfam" id="TIGR01557">
    <property type="entry name" value="myb_SHAQKYF"/>
    <property type="match status" value="1"/>
</dbReference>
<comment type="subcellular location">
    <subcellularLocation>
        <location evidence="1">Nucleus</location>
    </subcellularLocation>
</comment>
<evidence type="ECO:0000313" key="10">
    <source>
        <dbReference type="RefSeq" id="XP_018461293.2"/>
    </source>
</evidence>
<organism evidence="9 10">
    <name type="scientific">Raphanus sativus</name>
    <name type="common">Radish</name>
    <name type="synonym">Raphanus raphanistrum var. sativus</name>
    <dbReference type="NCBI Taxonomy" id="3726"/>
    <lineage>
        <taxon>Eukaryota</taxon>
        <taxon>Viridiplantae</taxon>
        <taxon>Streptophyta</taxon>
        <taxon>Embryophyta</taxon>
        <taxon>Tracheophyta</taxon>
        <taxon>Spermatophyta</taxon>
        <taxon>Magnoliopsida</taxon>
        <taxon>eudicotyledons</taxon>
        <taxon>Gunneridae</taxon>
        <taxon>Pentapetalae</taxon>
        <taxon>rosids</taxon>
        <taxon>malvids</taxon>
        <taxon>Brassicales</taxon>
        <taxon>Brassicaceae</taxon>
        <taxon>Brassiceae</taxon>
        <taxon>Raphanus</taxon>
    </lineage>
</organism>
<dbReference type="SUPFAM" id="SSF46689">
    <property type="entry name" value="Homeodomain-like"/>
    <property type="match status" value="1"/>
</dbReference>
<feature type="domain" description="Myb-like" evidence="7">
    <location>
        <begin position="95"/>
        <end position="147"/>
    </location>
</feature>
<name>A0A6J0LN37_RAPSA</name>
<evidence type="ECO:0000256" key="4">
    <source>
        <dbReference type="ARBA" id="ARBA00023163"/>
    </source>
</evidence>
<feature type="compositionally biased region" description="Polar residues" evidence="6">
    <location>
        <begin position="194"/>
        <end position="206"/>
    </location>
</feature>
<dbReference type="PROSITE" id="PS50090">
    <property type="entry name" value="MYB_LIKE"/>
    <property type="match status" value="1"/>
</dbReference>
<proteinExistence type="predicted"/>
<dbReference type="Proteomes" id="UP000504610">
    <property type="component" value="Chromosome 5"/>
</dbReference>
<dbReference type="GO" id="GO:0003677">
    <property type="term" value="F:DNA binding"/>
    <property type="evidence" value="ECO:0007669"/>
    <property type="project" value="UniProtKB-KW"/>
</dbReference>
<feature type="compositionally biased region" description="Basic residues" evidence="6">
    <location>
        <begin position="87"/>
        <end position="101"/>
    </location>
</feature>
<dbReference type="FunFam" id="1.10.10.60:FF:000009">
    <property type="entry name" value="transcription factor MYB1R1"/>
    <property type="match status" value="1"/>
</dbReference>
<keyword evidence="9" id="KW-1185">Reference proteome</keyword>
<accession>A0A6J0LN37</accession>
<evidence type="ECO:0000256" key="6">
    <source>
        <dbReference type="SAM" id="MobiDB-lite"/>
    </source>
</evidence>
<dbReference type="Pfam" id="PF00249">
    <property type="entry name" value="Myb_DNA-binding"/>
    <property type="match status" value="1"/>
</dbReference>
<reference evidence="9" key="1">
    <citation type="journal article" date="2019" name="Database">
        <title>The radish genome database (RadishGD): an integrated information resource for radish genomics.</title>
        <authorList>
            <person name="Yu H.J."/>
            <person name="Baek S."/>
            <person name="Lee Y.J."/>
            <person name="Cho A."/>
            <person name="Mun J.H."/>
        </authorList>
    </citation>
    <scope>NUCLEOTIDE SEQUENCE [LARGE SCALE GENOMIC DNA]</scope>
    <source>
        <strain evidence="9">cv. WK10039</strain>
    </source>
</reference>
<evidence type="ECO:0000256" key="2">
    <source>
        <dbReference type="ARBA" id="ARBA00023015"/>
    </source>
</evidence>
<sequence>MMTTAKTCSHCGNNVHDARPCCLNSINKGSVKLFGVDISSDPIKSPEVTALRKCLSLGNLDSLLDNGNGDLIAAVEDTGYHSDGQIHSKRGRSSHEKKKGKPWTEDEHRMFLVGLKKLGKGDWRGIAKFFVTTRTPTQVASHAQKYFLRLNGNDKRKRRASLFDISLEDQGKEKNSPDASTSSSKTPSKQPITGSQEPVQVQTPTEVSNRFQNLSMGYMPTYQNVPPYYNFSPFMFHPMYYANLVPIRYDHPSGIPVPRHVPISMPQPHLDEVSDMTKKEGLELDIGLPPPKSTGATDLTANGIIHVK</sequence>
<dbReference type="GO" id="GO:0009723">
    <property type="term" value="P:response to ethylene"/>
    <property type="evidence" value="ECO:0007669"/>
    <property type="project" value="TreeGrafter"/>
</dbReference>
<dbReference type="PANTHER" id="PTHR44191:SF42">
    <property type="entry name" value="(RAPE) HYPOTHETICAL PROTEIN"/>
    <property type="match status" value="1"/>
</dbReference>
<dbReference type="InterPro" id="IPR009057">
    <property type="entry name" value="Homeodomain-like_sf"/>
</dbReference>
<protein>
    <submittedName>
        <fullName evidence="10">Probable transcription factor At5g61620 isoform X2</fullName>
    </submittedName>
</protein>
<dbReference type="CDD" id="cd00167">
    <property type="entry name" value="SANT"/>
    <property type="match status" value="1"/>
</dbReference>
<feature type="region of interest" description="Disordered" evidence="6">
    <location>
        <begin position="164"/>
        <end position="206"/>
    </location>
</feature>
<dbReference type="PANTHER" id="PTHR44191">
    <property type="entry name" value="TRANSCRIPTION FACTOR KUA1"/>
    <property type="match status" value="1"/>
</dbReference>
<dbReference type="SMART" id="SM00717">
    <property type="entry name" value="SANT"/>
    <property type="match status" value="1"/>
</dbReference>
<dbReference type="GO" id="GO:0006355">
    <property type="term" value="P:regulation of DNA-templated transcription"/>
    <property type="evidence" value="ECO:0007669"/>
    <property type="project" value="UniProtKB-ARBA"/>
</dbReference>